<evidence type="ECO:0000313" key="3">
    <source>
        <dbReference type="Proteomes" id="UP001642900"/>
    </source>
</evidence>
<proteinExistence type="predicted"/>
<dbReference type="EMBL" id="JAAKZF010000010">
    <property type="protein sequence ID" value="NGO51630.1"/>
    <property type="molecule type" value="Genomic_DNA"/>
</dbReference>
<feature type="compositionally biased region" description="Basic and acidic residues" evidence="1">
    <location>
        <begin position="27"/>
        <end position="41"/>
    </location>
</feature>
<reference evidence="2 3" key="1">
    <citation type="submission" date="2020-02" db="EMBL/GenBank/DDBJ databases">
        <title>Genome sequence of strain CCNWXJ40-4.</title>
        <authorList>
            <person name="Gao J."/>
            <person name="Sun J."/>
        </authorList>
    </citation>
    <scope>NUCLEOTIDE SEQUENCE [LARGE SCALE GENOMIC DNA]</scope>
    <source>
        <strain evidence="2 3">CCNWXJ 40-4</strain>
    </source>
</reference>
<dbReference type="RefSeq" id="WP_165027355.1">
    <property type="nucleotide sequence ID" value="NZ_JAAKZF010000010.1"/>
</dbReference>
<organism evidence="2 3">
    <name type="scientific">Allomesorhizobium camelthorni</name>
    <dbReference type="NCBI Taxonomy" id="475069"/>
    <lineage>
        <taxon>Bacteria</taxon>
        <taxon>Pseudomonadati</taxon>
        <taxon>Pseudomonadota</taxon>
        <taxon>Alphaproteobacteria</taxon>
        <taxon>Hyphomicrobiales</taxon>
        <taxon>Phyllobacteriaceae</taxon>
        <taxon>Allomesorhizobium</taxon>
    </lineage>
</organism>
<feature type="region of interest" description="Disordered" evidence="1">
    <location>
        <begin position="1"/>
        <end position="52"/>
    </location>
</feature>
<accession>A0A6G4WBW3</accession>
<sequence length="52" mass="5999">MVESTGDDADDKKFNETLKRMLKTPPKPHEKRGLTKDDPKQKPVGIRKDHKI</sequence>
<comment type="caution">
    <text evidence="2">The sequence shown here is derived from an EMBL/GenBank/DDBJ whole genome shotgun (WGS) entry which is preliminary data.</text>
</comment>
<dbReference type="Proteomes" id="UP001642900">
    <property type="component" value="Unassembled WGS sequence"/>
</dbReference>
<evidence type="ECO:0000313" key="2">
    <source>
        <dbReference type="EMBL" id="NGO51630.1"/>
    </source>
</evidence>
<evidence type="ECO:0000256" key="1">
    <source>
        <dbReference type="SAM" id="MobiDB-lite"/>
    </source>
</evidence>
<feature type="compositionally biased region" description="Basic and acidic residues" evidence="1">
    <location>
        <begin position="10"/>
        <end position="19"/>
    </location>
</feature>
<keyword evidence="3" id="KW-1185">Reference proteome</keyword>
<gene>
    <name evidence="2" type="ORF">G6N73_10640</name>
</gene>
<dbReference type="AlphaFoldDB" id="A0A6G4WBW3"/>
<protein>
    <submittedName>
        <fullName evidence="2">Uncharacterized protein</fullName>
    </submittedName>
</protein>
<name>A0A6G4WBW3_9HYPH</name>